<dbReference type="GO" id="GO:0008233">
    <property type="term" value="F:peptidase activity"/>
    <property type="evidence" value="ECO:0007669"/>
    <property type="project" value="UniProtKB-KW"/>
</dbReference>
<reference evidence="7 8" key="1">
    <citation type="submission" date="2019-08" db="EMBL/GenBank/DDBJ databases">
        <title>Deep-cultivation of Planctomycetes and their phenomic and genomic characterization uncovers novel biology.</title>
        <authorList>
            <person name="Wiegand S."/>
            <person name="Jogler M."/>
            <person name="Boedeker C."/>
            <person name="Pinto D."/>
            <person name="Vollmers J."/>
            <person name="Rivas-Marin E."/>
            <person name="Kohn T."/>
            <person name="Peeters S.H."/>
            <person name="Heuer A."/>
            <person name="Rast P."/>
            <person name="Oberbeckmann S."/>
            <person name="Bunk B."/>
            <person name="Jeske O."/>
            <person name="Meyerdierks A."/>
            <person name="Storesund J.E."/>
            <person name="Kallscheuer N."/>
            <person name="Luecker S."/>
            <person name="Lage O.M."/>
            <person name="Pohl T."/>
            <person name="Merkel B.J."/>
            <person name="Hornburger P."/>
            <person name="Mueller R.-W."/>
            <person name="Bruemmer F."/>
            <person name="Labrenz M."/>
            <person name="Spormann A.M."/>
            <person name="Op den Camp H."/>
            <person name="Overmann J."/>
            <person name="Amann R."/>
            <person name="Jetten M.S.M."/>
            <person name="Mascher T."/>
            <person name="Medema M.H."/>
            <person name="Devos D.P."/>
            <person name="Kaster A.-K."/>
            <person name="Ovreas L."/>
            <person name="Rohde M."/>
            <person name="Galperin M.Y."/>
            <person name="Jogler C."/>
        </authorList>
    </citation>
    <scope>NUCLEOTIDE SEQUENCE [LARGE SCALE GENOMIC DNA]</scope>
    <source>
        <strain evidence="7 8">FC18</strain>
    </source>
</reference>
<dbReference type="InterPro" id="IPR003593">
    <property type="entry name" value="AAA+_ATPase"/>
</dbReference>
<dbReference type="SMART" id="SM00382">
    <property type="entry name" value="AAA"/>
    <property type="match status" value="1"/>
</dbReference>
<dbReference type="Proteomes" id="UP000322214">
    <property type="component" value="Chromosome"/>
</dbReference>
<dbReference type="AlphaFoldDB" id="A0A5B9P3F4"/>
<evidence type="ECO:0000256" key="3">
    <source>
        <dbReference type="ARBA" id="ARBA00022840"/>
    </source>
</evidence>
<keyword evidence="7" id="KW-0645">Protease</keyword>
<dbReference type="FunFam" id="3.40.50.300:FF:000220">
    <property type="entry name" value="ATP-dependent protease ATPase subunit HslU"/>
    <property type="match status" value="1"/>
</dbReference>
<dbReference type="GO" id="GO:0005524">
    <property type="term" value="F:ATP binding"/>
    <property type="evidence" value="ECO:0007669"/>
    <property type="project" value="UniProtKB-KW"/>
</dbReference>
<dbReference type="Pfam" id="PF00004">
    <property type="entry name" value="AAA"/>
    <property type="match status" value="1"/>
</dbReference>
<evidence type="ECO:0000256" key="1">
    <source>
        <dbReference type="ARBA" id="ARBA00009771"/>
    </source>
</evidence>
<dbReference type="SMART" id="SM01086">
    <property type="entry name" value="ClpB_D2-small"/>
    <property type="match status" value="1"/>
</dbReference>
<dbReference type="EMBL" id="CP042912">
    <property type="protein sequence ID" value="QEG20714.1"/>
    <property type="molecule type" value="Genomic_DNA"/>
</dbReference>
<evidence type="ECO:0000256" key="4">
    <source>
        <dbReference type="ARBA" id="ARBA00023186"/>
    </source>
</evidence>
<dbReference type="RefSeq" id="WP_075084682.1">
    <property type="nucleotide sequence ID" value="NZ_CP042912.1"/>
</dbReference>
<evidence type="ECO:0000259" key="6">
    <source>
        <dbReference type="SMART" id="SM01086"/>
    </source>
</evidence>
<dbReference type="GO" id="GO:0009376">
    <property type="term" value="C:HslUV protease complex"/>
    <property type="evidence" value="ECO:0007669"/>
    <property type="project" value="InterPro"/>
</dbReference>
<proteinExistence type="inferred from homology"/>
<dbReference type="InterPro" id="IPR004491">
    <property type="entry name" value="HslU"/>
</dbReference>
<accession>A0A5B9P3F4</accession>
<dbReference type="PANTHER" id="PTHR48102">
    <property type="entry name" value="ATP-DEPENDENT CLP PROTEASE ATP-BINDING SUBUNIT CLPX-LIKE, MITOCHONDRIAL-RELATED"/>
    <property type="match status" value="1"/>
</dbReference>
<feature type="domain" description="AAA+ ATPase" evidence="5">
    <location>
        <begin position="50"/>
        <end position="343"/>
    </location>
</feature>
<gene>
    <name evidence="7" type="primary">clpY</name>
    <name evidence="7" type="ORF">MFFC18_05650</name>
</gene>
<evidence type="ECO:0000313" key="8">
    <source>
        <dbReference type="Proteomes" id="UP000322214"/>
    </source>
</evidence>
<feature type="domain" description="Clp ATPase C-terminal" evidence="6">
    <location>
        <begin position="342"/>
        <end position="436"/>
    </location>
</feature>
<dbReference type="Pfam" id="PF07724">
    <property type="entry name" value="AAA_2"/>
    <property type="match status" value="1"/>
</dbReference>
<evidence type="ECO:0000256" key="2">
    <source>
        <dbReference type="ARBA" id="ARBA00022741"/>
    </source>
</evidence>
<dbReference type="InterPro" id="IPR019489">
    <property type="entry name" value="Clp_ATPase_C"/>
</dbReference>
<keyword evidence="2" id="KW-0547">Nucleotide-binding</keyword>
<dbReference type="InterPro" id="IPR027417">
    <property type="entry name" value="P-loop_NTPase"/>
</dbReference>
<dbReference type="GO" id="GO:0051603">
    <property type="term" value="P:proteolysis involved in protein catabolic process"/>
    <property type="evidence" value="ECO:0007669"/>
    <property type="project" value="TreeGrafter"/>
</dbReference>
<dbReference type="Gene3D" id="1.10.8.60">
    <property type="match status" value="1"/>
</dbReference>
<dbReference type="GO" id="GO:0016887">
    <property type="term" value="F:ATP hydrolysis activity"/>
    <property type="evidence" value="ECO:0007669"/>
    <property type="project" value="InterPro"/>
</dbReference>
<dbReference type="Gene3D" id="1.10.8.10">
    <property type="entry name" value="DNA helicase RuvA subunit, C-terminal domain"/>
    <property type="match status" value="1"/>
</dbReference>
<sequence>MKTQLKPRETVEQLDRYIVGQADAKRAVAVAMRNRWRRQQLSAEMRHEVSPKNILMIGSTGVGKTEIARRLAKLTGSPFIKVEASKYTEVGYYGRDVESMVRELVDNAITIVRTSEQERLKPQADQKTEDRLVELLCPSPGSTPFGGSLSDAMKPEPDESFERTREKMRKMLVDGDLEDRLVEVRVEQKSAPMMIGGMGMDQMDGDFQGMLEKIMPKSQSKREVKVSDARKIIFEQQCDAMMDEEAVNATAIALAENEGMIFLDEIDKVIASESKSADVSRQGVQRDLLPIVEGTSVKTRHGYIQTDHILFIAAGAFHKNQPSDLMPELQGRFPIRVELSDLTEGDFVRILTEPKNSLTRQYAALLDTEGVKLEFADDGVLELARIATRVNETTVNIGARRLYTILEHLLEELSFEAPDMSTGEITINAAYVQERLGKIVEDEDLSRYIL</sequence>
<keyword evidence="4" id="KW-0143">Chaperone</keyword>
<name>A0A5B9P3F4_9BACT</name>
<keyword evidence="8" id="KW-1185">Reference proteome</keyword>
<dbReference type="OrthoDB" id="9804062at2"/>
<dbReference type="NCBIfam" id="TIGR00390">
    <property type="entry name" value="hslU"/>
    <property type="match status" value="1"/>
</dbReference>
<dbReference type="InterPro" id="IPR003959">
    <property type="entry name" value="ATPase_AAA_core"/>
</dbReference>
<dbReference type="PANTHER" id="PTHR48102:SF3">
    <property type="entry name" value="ATP-DEPENDENT PROTEASE ATPASE SUBUNIT HSLU"/>
    <property type="match status" value="1"/>
</dbReference>
<dbReference type="Gene3D" id="3.40.50.300">
    <property type="entry name" value="P-loop containing nucleotide triphosphate hydrolases"/>
    <property type="match status" value="2"/>
</dbReference>
<dbReference type="KEGG" id="mff:MFFC18_05650"/>
<evidence type="ECO:0000313" key="7">
    <source>
        <dbReference type="EMBL" id="QEG20714.1"/>
    </source>
</evidence>
<dbReference type="NCBIfam" id="NF003544">
    <property type="entry name" value="PRK05201.1"/>
    <property type="match status" value="1"/>
</dbReference>
<evidence type="ECO:0000259" key="5">
    <source>
        <dbReference type="SMART" id="SM00382"/>
    </source>
</evidence>
<dbReference type="SUPFAM" id="SSF52540">
    <property type="entry name" value="P-loop containing nucleoside triphosphate hydrolases"/>
    <property type="match status" value="1"/>
</dbReference>
<organism evidence="7 8">
    <name type="scientific">Mariniblastus fucicola</name>
    <dbReference type="NCBI Taxonomy" id="980251"/>
    <lineage>
        <taxon>Bacteria</taxon>
        <taxon>Pseudomonadati</taxon>
        <taxon>Planctomycetota</taxon>
        <taxon>Planctomycetia</taxon>
        <taxon>Pirellulales</taxon>
        <taxon>Pirellulaceae</taxon>
        <taxon>Mariniblastus</taxon>
    </lineage>
</organism>
<dbReference type="InterPro" id="IPR050052">
    <property type="entry name" value="ATP-dep_Clp_protease_ClpX"/>
</dbReference>
<keyword evidence="3" id="KW-0067">ATP-binding</keyword>
<protein>
    <submittedName>
        <fullName evidence="7">ATP-dependent protease ATPase subunit ClpY</fullName>
    </submittedName>
</protein>
<dbReference type="STRING" id="980251.GCA_001642875_02250"/>
<comment type="similarity">
    <text evidence="1">Belongs to the ClpX chaperone family. HslU subfamily.</text>
</comment>
<keyword evidence="7" id="KW-0378">Hydrolase</keyword>